<evidence type="ECO:0000256" key="4">
    <source>
        <dbReference type="ARBA" id="ARBA00022989"/>
    </source>
</evidence>
<keyword evidence="4 7" id="KW-1133">Transmembrane helix</keyword>
<feature type="transmembrane region" description="Helical" evidence="7">
    <location>
        <begin position="400"/>
        <end position="420"/>
    </location>
</feature>
<feature type="transmembrane region" description="Helical" evidence="7">
    <location>
        <begin position="432"/>
        <end position="450"/>
    </location>
</feature>
<feature type="transmembrane region" description="Helical" evidence="7">
    <location>
        <begin position="462"/>
        <end position="483"/>
    </location>
</feature>
<gene>
    <name evidence="8" type="ORF">DN752_14325</name>
</gene>
<feature type="transmembrane region" description="Helical" evidence="7">
    <location>
        <begin position="233"/>
        <end position="252"/>
    </location>
</feature>
<protein>
    <submittedName>
        <fullName evidence="8">Na+/glucose cotransporter</fullName>
    </submittedName>
</protein>
<comment type="subcellular location">
    <subcellularLocation>
        <location evidence="1">Membrane</location>
        <topology evidence="1">Multi-pass membrane protein</topology>
    </subcellularLocation>
</comment>
<accession>A0A2Z4IKX1</accession>
<dbReference type="Pfam" id="PF00474">
    <property type="entry name" value="SSF"/>
    <property type="match status" value="1"/>
</dbReference>
<keyword evidence="3 7" id="KW-0812">Transmembrane</keyword>
<dbReference type="PANTHER" id="PTHR11819">
    <property type="entry name" value="SOLUTE CARRIER FAMILY 5"/>
    <property type="match status" value="1"/>
</dbReference>
<feature type="transmembrane region" description="Helical" evidence="7">
    <location>
        <begin position="509"/>
        <end position="525"/>
    </location>
</feature>
<evidence type="ECO:0000256" key="3">
    <source>
        <dbReference type="ARBA" id="ARBA00022692"/>
    </source>
</evidence>
<dbReference type="AlphaFoldDB" id="A0A2Z4IKX1"/>
<evidence type="ECO:0000313" key="9">
    <source>
        <dbReference type="Proteomes" id="UP000248688"/>
    </source>
</evidence>
<organism evidence="8 9">
    <name type="scientific">Echinicola strongylocentroti</name>
    <dbReference type="NCBI Taxonomy" id="1795355"/>
    <lineage>
        <taxon>Bacteria</taxon>
        <taxon>Pseudomonadati</taxon>
        <taxon>Bacteroidota</taxon>
        <taxon>Cytophagia</taxon>
        <taxon>Cytophagales</taxon>
        <taxon>Cyclobacteriaceae</taxon>
        <taxon>Echinicola</taxon>
    </lineage>
</organism>
<dbReference type="GO" id="GO:0005412">
    <property type="term" value="F:D-glucose:sodium symporter activity"/>
    <property type="evidence" value="ECO:0007669"/>
    <property type="project" value="TreeGrafter"/>
</dbReference>
<evidence type="ECO:0000256" key="1">
    <source>
        <dbReference type="ARBA" id="ARBA00004141"/>
    </source>
</evidence>
<dbReference type="NCBIfam" id="TIGR00813">
    <property type="entry name" value="sss"/>
    <property type="match status" value="1"/>
</dbReference>
<dbReference type="CDD" id="cd10329">
    <property type="entry name" value="SLC5sbd_SGLT1-like"/>
    <property type="match status" value="1"/>
</dbReference>
<dbReference type="Proteomes" id="UP000248688">
    <property type="component" value="Chromosome"/>
</dbReference>
<dbReference type="GO" id="GO:0005886">
    <property type="term" value="C:plasma membrane"/>
    <property type="evidence" value="ECO:0007669"/>
    <property type="project" value="TreeGrafter"/>
</dbReference>
<dbReference type="PROSITE" id="PS50283">
    <property type="entry name" value="NA_SOLUT_SYMP_3"/>
    <property type="match status" value="1"/>
</dbReference>
<dbReference type="InterPro" id="IPR038377">
    <property type="entry name" value="Na/Glc_symporter_sf"/>
</dbReference>
<evidence type="ECO:0000256" key="5">
    <source>
        <dbReference type="ARBA" id="ARBA00023136"/>
    </source>
</evidence>
<dbReference type="OrthoDB" id="9814523at2"/>
<dbReference type="InterPro" id="IPR001734">
    <property type="entry name" value="Na/solute_symporter"/>
</dbReference>
<evidence type="ECO:0000256" key="7">
    <source>
        <dbReference type="SAM" id="Phobius"/>
    </source>
</evidence>
<dbReference type="KEGG" id="est:DN752_14325"/>
<sequence>MEIHEILQPLDFAVVGLYLVTLIGIGYWVSFKKKRDANENLFLAGNSLGWPSIGFTMWGTNVGPSMLIASASIGYTTGVVAGNFAWYAFIFIFLLAVVFAPRYLGARVQTLPEFMGKRFGNSTQNILAWYTIVTVLISWLSLTLFAGGILIRQILDLPLWLSVIILILIAAFFTIAGGLKAIAYTNVFQMVLLILVSLALTLTGLYKVGGIGELIAQTPGEYWNLLLPADDPSYPWIAIALGYPVMGVWFWCTDQSMVQSVLGAKNLKEGQLGANFTGWLKILDVALFIIPGIICYVLFPDLDNPDEAYMTMVTKLFPVGMTGLVMAVLIAALVSTIDSALNALSTVFTMDIYVKKYQPDASQKQIITIGRVVTVLGAVIAIFLTLAIDSIKGLNLFDVFQSILGFIAPPMSVVFLFGVLWKKTTTKAANTVLIFGTILSLGIGVLYLWVFPNAEYTFWPHFLLLSFYIFVFLAALIVVISYAERNRKDLYVSTLDYGTIPKLPSKVKWLWIALIIVMVGMYVVFNGN</sequence>
<dbReference type="EMBL" id="CP030041">
    <property type="protein sequence ID" value="AWW31206.1"/>
    <property type="molecule type" value="Genomic_DNA"/>
</dbReference>
<feature type="transmembrane region" description="Helical" evidence="7">
    <location>
        <begin position="84"/>
        <end position="105"/>
    </location>
</feature>
<proteinExistence type="inferred from homology"/>
<feature type="transmembrane region" description="Helical" evidence="7">
    <location>
        <begin position="157"/>
        <end position="175"/>
    </location>
</feature>
<feature type="transmembrane region" description="Helical" evidence="7">
    <location>
        <begin position="319"/>
        <end position="345"/>
    </location>
</feature>
<evidence type="ECO:0000313" key="8">
    <source>
        <dbReference type="EMBL" id="AWW31206.1"/>
    </source>
</evidence>
<name>A0A2Z4IKX1_9BACT</name>
<evidence type="ECO:0000256" key="2">
    <source>
        <dbReference type="ARBA" id="ARBA00006434"/>
    </source>
</evidence>
<keyword evidence="5 7" id="KW-0472">Membrane</keyword>
<feature type="transmembrane region" description="Helical" evidence="7">
    <location>
        <begin position="41"/>
        <end position="60"/>
    </location>
</feature>
<feature type="transmembrane region" description="Helical" evidence="7">
    <location>
        <begin position="12"/>
        <end position="29"/>
    </location>
</feature>
<reference evidence="8 9" key="1">
    <citation type="submission" date="2018-06" db="EMBL/GenBank/DDBJ databases">
        <title>Echinicola strongylocentroti sp. nov., isolated from a sea urchin Strongylocentrotus intermedius.</title>
        <authorList>
            <person name="Bae S.S."/>
        </authorList>
    </citation>
    <scope>NUCLEOTIDE SEQUENCE [LARGE SCALE GENOMIC DNA]</scope>
    <source>
        <strain evidence="8 9">MEBiC08714</strain>
    </source>
</reference>
<dbReference type="RefSeq" id="WP_112784583.1">
    <property type="nucleotide sequence ID" value="NZ_CP030041.1"/>
</dbReference>
<dbReference type="PANTHER" id="PTHR11819:SF195">
    <property type="entry name" value="SODIUM_GLUCOSE COTRANSPORTER 4"/>
    <property type="match status" value="1"/>
</dbReference>
<dbReference type="Gene3D" id="1.20.1730.10">
    <property type="entry name" value="Sodium/glucose cotransporter"/>
    <property type="match status" value="1"/>
</dbReference>
<evidence type="ECO:0000256" key="6">
    <source>
        <dbReference type="RuleBase" id="RU362091"/>
    </source>
</evidence>
<feature type="transmembrane region" description="Helical" evidence="7">
    <location>
        <begin position="272"/>
        <end position="299"/>
    </location>
</feature>
<feature type="transmembrane region" description="Helical" evidence="7">
    <location>
        <begin position="366"/>
        <end position="388"/>
    </location>
</feature>
<feature type="transmembrane region" description="Helical" evidence="7">
    <location>
        <begin position="126"/>
        <end position="151"/>
    </location>
</feature>
<comment type="similarity">
    <text evidence="2 6">Belongs to the sodium:solute symporter (SSF) (TC 2.A.21) family.</text>
</comment>
<feature type="transmembrane region" description="Helical" evidence="7">
    <location>
        <begin position="187"/>
        <end position="206"/>
    </location>
</feature>
<keyword evidence="9" id="KW-1185">Reference proteome</keyword>